<reference evidence="3" key="1">
    <citation type="journal article" date="2009" name="Nature">
        <title>Genome sequence and analysis of the Irish potato famine pathogen Phytophthora infestans.</title>
        <authorList>
            <consortium name="The Broad Institute Genome Sequencing Platform"/>
            <person name="Haas B.J."/>
            <person name="Kamoun S."/>
            <person name="Zody M.C."/>
            <person name="Jiang R.H."/>
            <person name="Handsaker R.E."/>
            <person name="Cano L.M."/>
            <person name="Grabherr M."/>
            <person name="Kodira C.D."/>
            <person name="Raffaele S."/>
            <person name="Torto-Alalibo T."/>
            <person name="Bozkurt T.O."/>
            <person name="Ah-Fong A.M."/>
            <person name="Alvarado L."/>
            <person name="Anderson V.L."/>
            <person name="Armstrong M.R."/>
            <person name="Avrova A."/>
            <person name="Baxter L."/>
            <person name="Beynon J."/>
            <person name="Boevink P.C."/>
            <person name="Bollmann S.R."/>
            <person name="Bos J.I."/>
            <person name="Bulone V."/>
            <person name="Cai G."/>
            <person name="Cakir C."/>
            <person name="Carrington J.C."/>
            <person name="Chawner M."/>
            <person name="Conti L."/>
            <person name="Costanzo S."/>
            <person name="Ewan R."/>
            <person name="Fahlgren N."/>
            <person name="Fischbach M.A."/>
            <person name="Fugelstad J."/>
            <person name="Gilroy E.M."/>
            <person name="Gnerre S."/>
            <person name="Green P.J."/>
            <person name="Grenville-Briggs L.J."/>
            <person name="Griffith J."/>
            <person name="Grunwald N.J."/>
            <person name="Horn K."/>
            <person name="Horner N.R."/>
            <person name="Hu C.H."/>
            <person name="Huitema E."/>
            <person name="Jeong D.H."/>
            <person name="Jones A.M."/>
            <person name="Jones J.D."/>
            <person name="Jones R.W."/>
            <person name="Karlsson E.K."/>
            <person name="Kunjeti S.G."/>
            <person name="Lamour K."/>
            <person name="Liu Z."/>
            <person name="Ma L."/>
            <person name="Maclean D."/>
            <person name="Chibucos M.C."/>
            <person name="McDonald H."/>
            <person name="McWalters J."/>
            <person name="Meijer H.J."/>
            <person name="Morgan W."/>
            <person name="Morris P.F."/>
            <person name="Munro C.A."/>
            <person name="O'Neill K."/>
            <person name="Ospina-Giraldo M."/>
            <person name="Pinzon A."/>
            <person name="Pritchard L."/>
            <person name="Ramsahoye B."/>
            <person name="Ren Q."/>
            <person name="Restrepo S."/>
            <person name="Roy S."/>
            <person name="Sadanandom A."/>
            <person name="Savidor A."/>
            <person name="Schornack S."/>
            <person name="Schwartz D.C."/>
            <person name="Schumann U.D."/>
            <person name="Schwessinger B."/>
            <person name="Seyer L."/>
            <person name="Sharpe T."/>
            <person name="Silvar C."/>
            <person name="Song J."/>
            <person name="Studholme D.J."/>
            <person name="Sykes S."/>
            <person name="Thines M."/>
            <person name="van de Vondervoort P.J."/>
            <person name="Phuntumart V."/>
            <person name="Wawra S."/>
            <person name="Weide R."/>
            <person name="Win J."/>
            <person name="Young C."/>
            <person name="Zhou S."/>
            <person name="Fry W."/>
            <person name="Meyers B.C."/>
            <person name="van West P."/>
            <person name="Ristaino J."/>
            <person name="Govers F."/>
            <person name="Birch P.R."/>
            <person name="Whisson S.C."/>
            <person name="Judelson H.S."/>
            <person name="Nusbaum C."/>
        </authorList>
    </citation>
    <scope>NUCLEOTIDE SEQUENCE [LARGE SCALE GENOMIC DNA]</scope>
    <source>
        <strain evidence="3">T30-4</strain>
    </source>
</reference>
<evidence type="ECO:0000256" key="1">
    <source>
        <dbReference type="SAM" id="MobiDB-lite"/>
    </source>
</evidence>
<dbReference type="VEuPathDB" id="FungiDB:PITG_11691"/>
<evidence type="ECO:0000313" key="3">
    <source>
        <dbReference type="Proteomes" id="UP000006643"/>
    </source>
</evidence>
<dbReference type="Proteomes" id="UP000006643">
    <property type="component" value="Unassembled WGS sequence"/>
</dbReference>
<dbReference type="HOGENOM" id="CLU_054307_1_0_1"/>
<feature type="compositionally biased region" description="Basic and acidic residues" evidence="1">
    <location>
        <begin position="35"/>
        <end position="46"/>
    </location>
</feature>
<dbReference type="OMA" id="WNANIAN"/>
<dbReference type="RefSeq" id="XP_002901221.1">
    <property type="nucleotide sequence ID" value="XM_002901175.1"/>
</dbReference>
<accession>D0NIC2</accession>
<dbReference type="eggNOG" id="ENOG502SQVU">
    <property type="taxonomic scope" value="Eukaryota"/>
</dbReference>
<dbReference type="InParanoid" id="D0NIC2"/>
<name>D0NIC2_PHYIT</name>
<dbReference type="GeneID" id="9470741"/>
<feature type="region of interest" description="Disordered" evidence="1">
    <location>
        <begin position="1"/>
        <end position="68"/>
    </location>
</feature>
<dbReference type="EMBL" id="DS028139">
    <property type="protein sequence ID" value="EEY59207.1"/>
    <property type="molecule type" value="Genomic_DNA"/>
</dbReference>
<dbReference type="OrthoDB" id="92149at2759"/>
<keyword evidence="3" id="KW-1185">Reference proteome</keyword>
<dbReference type="KEGG" id="pif:PITG_11691"/>
<dbReference type="AlphaFoldDB" id="D0NIC2"/>
<organism evidence="2 3">
    <name type="scientific">Phytophthora infestans (strain T30-4)</name>
    <name type="common">Potato late blight agent</name>
    <dbReference type="NCBI Taxonomy" id="403677"/>
    <lineage>
        <taxon>Eukaryota</taxon>
        <taxon>Sar</taxon>
        <taxon>Stramenopiles</taxon>
        <taxon>Oomycota</taxon>
        <taxon>Peronosporomycetes</taxon>
        <taxon>Peronosporales</taxon>
        <taxon>Peronosporaceae</taxon>
        <taxon>Phytophthora</taxon>
    </lineage>
</organism>
<proteinExistence type="predicted"/>
<evidence type="ECO:0000313" key="2">
    <source>
        <dbReference type="EMBL" id="EEY59207.1"/>
    </source>
</evidence>
<protein>
    <submittedName>
        <fullName evidence="2">Uncharacterized protein</fullName>
    </submittedName>
</protein>
<gene>
    <name evidence="2" type="ORF">PITG_11691</name>
</gene>
<sequence>MASTPLRSPLRRGHARTSPYIVSSHSPRDGSSLCHLDRSPSEEGRPPARRAGTRTTLPASTLAPAEFRTDVSPSEFVAAASRGTLENTSTSERIDTASTGLCATLAAPEIASVGHVEASATLSAPERDAAAAVRPMEAVEIVSVHEAANEAPGGLFQLLLRPIIKTSINQRDTAGESVENPQFSEWAKLLQFKVKKRIVDSTKSAQVWNQWLVANKGTTVTLMVYEYGMAIATAKDRDDFMKACVPPEETDRAGATAESFLREVVEALRQKWGNTFQASSVVWRMWANHETRNLNRSTWNANIANPPPSYLTNLLDPAESRFEEHLNGVAQSSSVALDCVRASIGDCQQLRRYLESAGRYLDDQEQRLVAREAIIEGIIRNLVPPSPSTIIDPMPLIENIEDTEHAE</sequence>